<protein>
    <recommendedName>
        <fullName evidence="3">AbiEi antitoxin C-terminal domain-containing protein</fullName>
    </recommendedName>
</protein>
<reference evidence="1" key="2">
    <citation type="submission" date="2021-04" db="EMBL/GenBank/DDBJ databases">
        <authorList>
            <person name="Gilroy R."/>
        </authorList>
    </citation>
    <scope>NUCLEOTIDE SEQUENCE</scope>
    <source>
        <strain evidence="1">ChiGjej6B6-14162</strain>
    </source>
</reference>
<sequence>MIITREVQKRLEDFQPDYVFTYRDLNLPAETSESIIKMLNRLAGEGYLAKISKGRFYKPKKSVFGTLKPRQEELVKDLLEKNGKFIGYLTGYSVFNRLGLTTQVPNIIQIGTNQRRNKKQRDIFTVCFVLQPNPITKDNIPLLQLLDAIRFIKEIPDTTIEASYRRIAFLVGELGRREKEKMVALAEAYPPMVRALLGTIIENDCGMAKAQPLWDSLNPVTVYKLGISEDALPNKKKWRIE</sequence>
<dbReference type="InterPro" id="IPR045738">
    <property type="entry name" value="DUF6088"/>
</dbReference>
<name>A0A9D1X646_9BACT</name>
<evidence type="ECO:0008006" key="3">
    <source>
        <dbReference type="Google" id="ProtNLM"/>
    </source>
</evidence>
<comment type="caution">
    <text evidence="1">The sequence shown here is derived from an EMBL/GenBank/DDBJ whole genome shotgun (WGS) entry which is preliminary data.</text>
</comment>
<dbReference type="Proteomes" id="UP000886740">
    <property type="component" value="Unassembled WGS sequence"/>
</dbReference>
<accession>A0A9D1X646</accession>
<evidence type="ECO:0000313" key="1">
    <source>
        <dbReference type="EMBL" id="HIX73628.1"/>
    </source>
</evidence>
<evidence type="ECO:0000313" key="2">
    <source>
        <dbReference type="Proteomes" id="UP000886740"/>
    </source>
</evidence>
<reference evidence="1" key="1">
    <citation type="journal article" date="2021" name="PeerJ">
        <title>Extensive microbial diversity within the chicken gut microbiome revealed by metagenomics and culture.</title>
        <authorList>
            <person name="Gilroy R."/>
            <person name="Ravi A."/>
            <person name="Getino M."/>
            <person name="Pursley I."/>
            <person name="Horton D.L."/>
            <person name="Alikhan N.F."/>
            <person name="Baker D."/>
            <person name="Gharbi K."/>
            <person name="Hall N."/>
            <person name="Watson M."/>
            <person name="Adriaenssens E.M."/>
            <person name="Foster-Nyarko E."/>
            <person name="Jarju S."/>
            <person name="Secka A."/>
            <person name="Antonio M."/>
            <person name="Oren A."/>
            <person name="Chaudhuri R.R."/>
            <person name="La Ragione R."/>
            <person name="Hildebrand F."/>
            <person name="Pallen M.J."/>
        </authorList>
    </citation>
    <scope>NUCLEOTIDE SEQUENCE</scope>
    <source>
        <strain evidence="1">ChiGjej6B6-14162</strain>
    </source>
</reference>
<dbReference type="Pfam" id="PF19570">
    <property type="entry name" value="DUF6088"/>
    <property type="match status" value="1"/>
</dbReference>
<dbReference type="EMBL" id="DXEL01000009">
    <property type="protein sequence ID" value="HIX73628.1"/>
    <property type="molecule type" value="Genomic_DNA"/>
</dbReference>
<dbReference type="AlphaFoldDB" id="A0A9D1X646"/>
<organism evidence="1 2">
    <name type="scientific">Candidatus Parabacteroides intestinipullorum</name>
    <dbReference type="NCBI Taxonomy" id="2838723"/>
    <lineage>
        <taxon>Bacteria</taxon>
        <taxon>Pseudomonadati</taxon>
        <taxon>Bacteroidota</taxon>
        <taxon>Bacteroidia</taxon>
        <taxon>Bacteroidales</taxon>
        <taxon>Tannerellaceae</taxon>
        <taxon>Parabacteroides</taxon>
    </lineage>
</organism>
<proteinExistence type="predicted"/>
<gene>
    <name evidence="1" type="ORF">H9977_01030</name>
</gene>